<name>A0A4Z0Q0L1_9BACT</name>
<protein>
    <submittedName>
        <fullName evidence="9">Glycosyltransferase</fullName>
    </submittedName>
</protein>
<dbReference type="SUPFAM" id="SSF53448">
    <property type="entry name" value="Nucleotide-diphospho-sugar transferases"/>
    <property type="match status" value="1"/>
</dbReference>
<keyword evidence="6 7" id="KW-0472">Membrane</keyword>
<evidence type="ECO:0000256" key="6">
    <source>
        <dbReference type="ARBA" id="ARBA00023136"/>
    </source>
</evidence>
<dbReference type="AlphaFoldDB" id="A0A4Z0Q0L1"/>
<sequence>MPLAANPMFSVISPVYRAESLLDELVLRLGRSLATLSASYEIILVDDGSPDNSWGKIQQHAAQDARIRGVRLSRNFGQHHAITAGLDQARGEWVIVMDCDLQDRPEEIPAFYYRAQQGFDVVLASRAGRQDAWVKKSVSKLFYALLSYLTGAPQDPSVANFGLYHSRVITAVRELRESIRYFPTMIRWVGFRQTTIAVEHAAEGRPSTYSFARRLRLATDVIVSYSDKPLRLTAYLGLLLASGAFLLGLITLFRFAVGQITVPGYTSLLIAISFFSGLIILVLGIVGLYVGKTFESVRSRPLYVVESTT</sequence>
<keyword evidence="3 9" id="KW-0808">Transferase</keyword>
<feature type="transmembrane region" description="Helical" evidence="7">
    <location>
        <begin position="268"/>
        <end position="290"/>
    </location>
</feature>
<dbReference type="CDD" id="cd04187">
    <property type="entry name" value="DPM1_like_bac"/>
    <property type="match status" value="1"/>
</dbReference>
<dbReference type="InterPro" id="IPR050256">
    <property type="entry name" value="Glycosyltransferase_2"/>
</dbReference>
<evidence type="ECO:0000256" key="5">
    <source>
        <dbReference type="ARBA" id="ARBA00022989"/>
    </source>
</evidence>
<evidence type="ECO:0000313" key="9">
    <source>
        <dbReference type="EMBL" id="TGE23225.1"/>
    </source>
</evidence>
<gene>
    <name evidence="9" type="ORF">E5K02_18665</name>
</gene>
<dbReference type="Proteomes" id="UP000298471">
    <property type="component" value="Unassembled WGS sequence"/>
</dbReference>
<dbReference type="OrthoDB" id="9807778at2"/>
<dbReference type="GO" id="GO:0005886">
    <property type="term" value="C:plasma membrane"/>
    <property type="evidence" value="ECO:0007669"/>
    <property type="project" value="TreeGrafter"/>
</dbReference>
<keyword evidence="10" id="KW-1185">Reference proteome</keyword>
<evidence type="ECO:0000256" key="7">
    <source>
        <dbReference type="SAM" id="Phobius"/>
    </source>
</evidence>
<dbReference type="EMBL" id="SRMB01000004">
    <property type="protein sequence ID" value="TGE23225.1"/>
    <property type="molecule type" value="Genomic_DNA"/>
</dbReference>
<dbReference type="InterPro" id="IPR001173">
    <property type="entry name" value="Glyco_trans_2-like"/>
</dbReference>
<evidence type="ECO:0000259" key="8">
    <source>
        <dbReference type="Pfam" id="PF00535"/>
    </source>
</evidence>
<evidence type="ECO:0000256" key="4">
    <source>
        <dbReference type="ARBA" id="ARBA00022692"/>
    </source>
</evidence>
<dbReference type="InterPro" id="IPR029044">
    <property type="entry name" value="Nucleotide-diphossugar_trans"/>
</dbReference>
<accession>A0A4Z0Q0L1</accession>
<feature type="transmembrane region" description="Helical" evidence="7">
    <location>
        <begin position="234"/>
        <end position="256"/>
    </location>
</feature>
<organism evidence="9 10">
    <name type="scientific">Hymenobacter metallicola</name>
    <dbReference type="NCBI Taxonomy" id="2563114"/>
    <lineage>
        <taxon>Bacteria</taxon>
        <taxon>Pseudomonadati</taxon>
        <taxon>Bacteroidota</taxon>
        <taxon>Cytophagia</taxon>
        <taxon>Cytophagales</taxon>
        <taxon>Hymenobacteraceae</taxon>
        <taxon>Hymenobacter</taxon>
    </lineage>
</organism>
<comment type="caution">
    <text evidence="9">The sequence shown here is derived from an EMBL/GenBank/DDBJ whole genome shotgun (WGS) entry which is preliminary data.</text>
</comment>
<evidence type="ECO:0000313" key="10">
    <source>
        <dbReference type="Proteomes" id="UP000298471"/>
    </source>
</evidence>
<dbReference type="PANTHER" id="PTHR48090">
    <property type="entry name" value="UNDECAPRENYL-PHOSPHATE 4-DEOXY-4-FORMAMIDO-L-ARABINOSE TRANSFERASE-RELATED"/>
    <property type="match status" value="1"/>
</dbReference>
<proteinExistence type="predicted"/>
<dbReference type="PANTHER" id="PTHR48090:SF1">
    <property type="entry name" value="PROPHAGE BACTOPRENOL GLUCOSYL TRANSFERASE HOMOLOG"/>
    <property type="match status" value="1"/>
</dbReference>
<keyword evidence="5 7" id="KW-1133">Transmembrane helix</keyword>
<keyword evidence="4 7" id="KW-0812">Transmembrane</keyword>
<reference evidence="9 10" key="1">
    <citation type="submission" date="2019-04" db="EMBL/GenBank/DDBJ databases">
        <authorList>
            <person name="Feng G."/>
            <person name="Zhang J."/>
            <person name="Zhu H."/>
        </authorList>
    </citation>
    <scope>NUCLEOTIDE SEQUENCE [LARGE SCALE GENOMIC DNA]</scope>
    <source>
        <strain evidence="9 10">9PBR-1</strain>
    </source>
</reference>
<comment type="subcellular location">
    <subcellularLocation>
        <location evidence="1">Membrane</location>
        <topology evidence="1">Multi-pass membrane protein</topology>
    </subcellularLocation>
</comment>
<feature type="domain" description="Glycosyltransferase 2-like" evidence="8">
    <location>
        <begin position="10"/>
        <end position="142"/>
    </location>
</feature>
<dbReference type="RefSeq" id="WP_135396742.1">
    <property type="nucleotide sequence ID" value="NZ_SRMB01000004.1"/>
</dbReference>
<dbReference type="Pfam" id="PF00535">
    <property type="entry name" value="Glycos_transf_2"/>
    <property type="match status" value="1"/>
</dbReference>
<dbReference type="Gene3D" id="3.90.550.10">
    <property type="entry name" value="Spore Coat Polysaccharide Biosynthesis Protein SpsA, Chain A"/>
    <property type="match status" value="1"/>
</dbReference>
<keyword evidence="2" id="KW-0328">Glycosyltransferase</keyword>
<dbReference type="GO" id="GO:0016757">
    <property type="term" value="F:glycosyltransferase activity"/>
    <property type="evidence" value="ECO:0007669"/>
    <property type="project" value="UniProtKB-KW"/>
</dbReference>
<evidence type="ECO:0000256" key="3">
    <source>
        <dbReference type="ARBA" id="ARBA00022679"/>
    </source>
</evidence>
<evidence type="ECO:0000256" key="1">
    <source>
        <dbReference type="ARBA" id="ARBA00004141"/>
    </source>
</evidence>
<evidence type="ECO:0000256" key="2">
    <source>
        <dbReference type="ARBA" id="ARBA00022676"/>
    </source>
</evidence>